<dbReference type="OrthoDB" id="7678100at2"/>
<dbReference type="AlphaFoldDB" id="A0A1I4CBP9"/>
<accession>A0A1I4CBP9</accession>
<name>A0A1I4CBP9_9HYPH</name>
<organism evidence="2 3">
    <name type="scientific">Neomesorhizobium albiziae</name>
    <dbReference type="NCBI Taxonomy" id="335020"/>
    <lineage>
        <taxon>Bacteria</taxon>
        <taxon>Pseudomonadati</taxon>
        <taxon>Pseudomonadota</taxon>
        <taxon>Alphaproteobacteria</taxon>
        <taxon>Hyphomicrobiales</taxon>
        <taxon>Phyllobacteriaceae</taxon>
        <taxon>Neomesorhizobium</taxon>
    </lineage>
</organism>
<gene>
    <name evidence="2" type="ORF">SAMN04488498_11289</name>
</gene>
<keyword evidence="3" id="KW-1185">Reference proteome</keyword>
<reference evidence="2 3" key="1">
    <citation type="submission" date="2016-10" db="EMBL/GenBank/DDBJ databases">
        <authorList>
            <person name="Varghese N."/>
            <person name="Submissions S."/>
        </authorList>
    </citation>
    <scope>NUCLEOTIDE SEQUENCE [LARGE SCALE GENOMIC DNA]</scope>
    <source>
        <strain evidence="2 3">DSM 21822</strain>
    </source>
</reference>
<dbReference type="InterPro" id="IPR018968">
    <property type="entry name" value="Phasin"/>
</dbReference>
<dbReference type="EMBL" id="FOSL01000012">
    <property type="protein sequence ID" value="SFK77461.1"/>
    <property type="molecule type" value="Genomic_DNA"/>
</dbReference>
<evidence type="ECO:0000259" key="1">
    <source>
        <dbReference type="Pfam" id="PF09361"/>
    </source>
</evidence>
<proteinExistence type="predicted"/>
<sequence>MTQTFEDAGKFGKEFMDNGLKSFASLSKGFQAIAVEATEYTKKSFETGSAALEKLVAAKSLEKAIEVQTDYAKTAYEAFVAQATKIGELYAEVAKDAYKPFESIVAKAK</sequence>
<dbReference type="Pfam" id="PF09361">
    <property type="entry name" value="Phasin_2"/>
    <property type="match status" value="1"/>
</dbReference>
<dbReference type="Proteomes" id="UP000323300">
    <property type="component" value="Unassembled WGS sequence"/>
</dbReference>
<evidence type="ECO:0000313" key="3">
    <source>
        <dbReference type="Proteomes" id="UP000323300"/>
    </source>
</evidence>
<protein>
    <submittedName>
        <fullName evidence="2">Phasin protein</fullName>
    </submittedName>
</protein>
<feature type="domain" description="Phasin" evidence="1">
    <location>
        <begin position="8"/>
        <end position="103"/>
    </location>
</feature>
<dbReference type="RefSeq" id="WP_149761855.1">
    <property type="nucleotide sequence ID" value="NZ_BSPE01000004.1"/>
</dbReference>
<evidence type="ECO:0000313" key="2">
    <source>
        <dbReference type="EMBL" id="SFK77461.1"/>
    </source>
</evidence>